<evidence type="ECO:0000313" key="3">
    <source>
        <dbReference type="EMBL" id="KAF9813562.1"/>
    </source>
</evidence>
<feature type="region of interest" description="Disordered" evidence="1">
    <location>
        <begin position="423"/>
        <end position="445"/>
    </location>
</feature>
<keyword evidence="2" id="KW-1133">Transmembrane helix</keyword>
<proteinExistence type="predicted"/>
<protein>
    <submittedName>
        <fullName evidence="3">Uncharacterized protein</fullName>
    </submittedName>
</protein>
<feature type="region of interest" description="Disordered" evidence="1">
    <location>
        <begin position="350"/>
        <end position="389"/>
    </location>
</feature>
<dbReference type="Proteomes" id="UP000639403">
    <property type="component" value="Unassembled WGS sequence"/>
</dbReference>
<feature type="transmembrane region" description="Helical" evidence="2">
    <location>
        <begin position="12"/>
        <end position="34"/>
    </location>
</feature>
<reference evidence="3" key="2">
    <citation type="journal article" name="Front. Microbiol.">
        <title>Degradative Capacity of Two Strains of Rhodonia placenta: From Phenotype to Genotype.</title>
        <authorList>
            <person name="Kolle M."/>
            <person name="Horta M.A.C."/>
            <person name="Nowrousian M."/>
            <person name="Ohm R.A."/>
            <person name="Benz J.P."/>
            <person name="Pilgard A."/>
        </authorList>
    </citation>
    <scope>NUCLEOTIDE SEQUENCE</scope>
    <source>
        <strain evidence="3">FPRL280</strain>
    </source>
</reference>
<organism evidence="3 4">
    <name type="scientific">Rhodonia placenta</name>
    <dbReference type="NCBI Taxonomy" id="104341"/>
    <lineage>
        <taxon>Eukaryota</taxon>
        <taxon>Fungi</taxon>
        <taxon>Dikarya</taxon>
        <taxon>Basidiomycota</taxon>
        <taxon>Agaricomycotina</taxon>
        <taxon>Agaricomycetes</taxon>
        <taxon>Polyporales</taxon>
        <taxon>Adustoporiaceae</taxon>
        <taxon>Rhodonia</taxon>
    </lineage>
</organism>
<feature type="compositionally biased region" description="Acidic residues" evidence="1">
    <location>
        <begin position="354"/>
        <end position="368"/>
    </location>
</feature>
<evidence type="ECO:0000256" key="2">
    <source>
        <dbReference type="SAM" id="Phobius"/>
    </source>
</evidence>
<accession>A0A8H7P1S1</accession>
<name>A0A8H7P1S1_9APHY</name>
<gene>
    <name evidence="3" type="ORF">IEO21_05494</name>
</gene>
<evidence type="ECO:0000313" key="4">
    <source>
        <dbReference type="Proteomes" id="UP000639403"/>
    </source>
</evidence>
<dbReference type="EMBL" id="JADOXO010000101">
    <property type="protein sequence ID" value="KAF9813562.1"/>
    <property type="molecule type" value="Genomic_DNA"/>
</dbReference>
<sequence>MSTRSIITTFQALFVVELFFHAQTGIPGLTLLLYGNTRHFSKLRQVDLLKGGGFPTGHDEHKHDGRCDHQQVAAYRRRDTSCGTDDQPSMSPRCLDAVYRPHLTTICEVLEDDVDTHYTNSSQDGFHEMPNDLITESSASPPDLETFSERNASQDVLLQYQLDRRSLIIDSANPALAPHIVITPPDSEDAWDLYWASWQNRIGIQDTSFLGVPLVDEWPSSLASLPPLLGVEPESTIPTPQSLPAAVVVQAAASVALSFHVRWRDPAFRLRFERPFHWTDAAEPLLSFFSQTLGATIIDTVTPCTTPHIVIEEPAPEQCWALYHNSVPNPQDVGFGQYLTVPSSFVNYVNAEPDPYEEAPDAGMDVDDSSSAQESEGPPTPDSVGPNDVDLVMSSEHEVVMPEVESEDACHADVVADTMPYPYSGTGADGYSMGDDDDEGLPPFDDWYQSIASRQA</sequence>
<keyword evidence="2" id="KW-0472">Membrane</keyword>
<comment type="caution">
    <text evidence="3">The sequence shown here is derived from an EMBL/GenBank/DDBJ whole genome shotgun (WGS) entry which is preliminary data.</text>
</comment>
<dbReference type="AlphaFoldDB" id="A0A8H7P1S1"/>
<reference evidence="3" key="1">
    <citation type="submission" date="2020-11" db="EMBL/GenBank/DDBJ databases">
        <authorList>
            <person name="Koelle M."/>
            <person name="Horta M.A.C."/>
            <person name="Nowrousian M."/>
            <person name="Ohm R.A."/>
            <person name="Benz P."/>
            <person name="Pilgard A."/>
        </authorList>
    </citation>
    <scope>NUCLEOTIDE SEQUENCE</scope>
    <source>
        <strain evidence="3">FPRL280</strain>
    </source>
</reference>
<keyword evidence="2" id="KW-0812">Transmembrane</keyword>
<evidence type="ECO:0000256" key="1">
    <source>
        <dbReference type="SAM" id="MobiDB-lite"/>
    </source>
</evidence>